<accession>A0ABU3CS66</accession>
<feature type="chain" id="PRO_5046785866" evidence="1">
    <location>
        <begin position="18"/>
        <end position="205"/>
    </location>
</feature>
<proteinExistence type="predicted"/>
<organism evidence="2 3">
    <name type="scientific">Autumnicola edwardsiae</name>
    <dbReference type="NCBI Taxonomy" id="3075594"/>
    <lineage>
        <taxon>Bacteria</taxon>
        <taxon>Pseudomonadati</taxon>
        <taxon>Bacteroidota</taxon>
        <taxon>Flavobacteriia</taxon>
        <taxon>Flavobacteriales</taxon>
        <taxon>Flavobacteriaceae</taxon>
        <taxon>Autumnicola</taxon>
    </lineage>
</organism>
<evidence type="ECO:0000313" key="3">
    <source>
        <dbReference type="Proteomes" id="UP001248819"/>
    </source>
</evidence>
<gene>
    <name evidence="2" type="ORF">RM529_03550</name>
</gene>
<dbReference type="RefSeq" id="WP_311483378.1">
    <property type="nucleotide sequence ID" value="NZ_JAVRHP010000010.1"/>
</dbReference>
<dbReference type="EMBL" id="JAVRHP010000010">
    <property type="protein sequence ID" value="MDT0649202.1"/>
    <property type="molecule type" value="Genomic_DNA"/>
</dbReference>
<keyword evidence="1" id="KW-0732">Signal</keyword>
<reference evidence="2 3" key="1">
    <citation type="submission" date="2023-09" db="EMBL/GenBank/DDBJ databases">
        <authorList>
            <person name="Rey-Velasco X."/>
        </authorList>
    </citation>
    <scope>NUCLEOTIDE SEQUENCE [LARGE SCALE GENOMIC DNA]</scope>
    <source>
        <strain evidence="2 3">F297</strain>
    </source>
</reference>
<evidence type="ECO:0000256" key="1">
    <source>
        <dbReference type="SAM" id="SignalP"/>
    </source>
</evidence>
<name>A0ABU3CS66_9FLAO</name>
<comment type="caution">
    <text evidence="2">The sequence shown here is derived from an EMBL/GenBank/DDBJ whole genome shotgun (WGS) entry which is preliminary data.</text>
</comment>
<dbReference type="Proteomes" id="UP001248819">
    <property type="component" value="Unassembled WGS sequence"/>
</dbReference>
<evidence type="ECO:0000313" key="2">
    <source>
        <dbReference type="EMBL" id="MDT0649202.1"/>
    </source>
</evidence>
<feature type="signal peptide" evidence="1">
    <location>
        <begin position="1"/>
        <end position="17"/>
    </location>
</feature>
<sequence>MKIFLLLFLFISPAVYSQSAKEELFKRDLAAVVEEMELIYEYDELLQSYAHFRILDKSNIERTENLPDSMQISESFNRKLGGGDFSRENFRKKIERKEEEHTARMIAIIKKYGFPSIKRISQYTDQKFRNSDFSPFVLLQNAPRSYWKKIKRLMRKEYKAGRISQCSYGFLLWHLSLEKDIDHMLDNGYVMETRNGVPYFEPTCE</sequence>
<protein>
    <submittedName>
        <fullName evidence="2">Uncharacterized protein</fullName>
    </submittedName>
</protein>
<keyword evidence="3" id="KW-1185">Reference proteome</keyword>